<feature type="compositionally biased region" description="Basic and acidic residues" evidence="1">
    <location>
        <begin position="346"/>
        <end position="361"/>
    </location>
</feature>
<evidence type="ECO:0000256" key="1">
    <source>
        <dbReference type="SAM" id="MobiDB-lite"/>
    </source>
</evidence>
<evidence type="ECO:0000313" key="4">
    <source>
        <dbReference type="Proteomes" id="UP001600064"/>
    </source>
</evidence>
<keyword evidence="4" id="KW-1185">Reference proteome</keyword>
<accession>A0ABR4DGZ4</accession>
<dbReference type="EMBL" id="JAZGUE010000002">
    <property type="protein sequence ID" value="KAL2269638.1"/>
    <property type="molecule type" value="Genomic_DNA"/>
</dbReference>
<feature type="compositionally biased region" description="Low complexity" evidence="1">
    <location>
        <begin position="275"/>
        <end position="289"/>
    </location>
</feature>
<feature type="compositionally biased region" description="Gly residues" evidence="1">
    <location>
        <begin position="459"/>
        <end position="474"/>
    </location>
</feature>
<dbReference type="RefSeq" id="XP_070868362.1">
    <property type="nucleotide sequence ID" value="XM_071008024.1"/>
</dbReference>
<sequence length="605" mass="63941">MEHPIARALVTEHQTTTMTVTTTYRASHYTPTQSSPGAPCGPQWPTRGDLAAICAGVAVVAILAGAIGMLLFTRKTSPEPSPVPADDQEDGRGVHPLLSPADLISRIEDLGSKISRHVQGTYRLPKPTSKPTSEKERHEDGNQFHETPDVFRASDSLLQAVAALPFLKHDAQLMAHILTAPSTRHVALRHLLAAALFSAIDYDTYTERTMLPPAMLDFWRVVPSVKGNRIRTEALWKWQQLSLFLLHLKPPSWATAAGNDGQDDAQQPLLLPTQAPAAAAMASSSSSAPSPIPPQPPMRPLDRAASAILRQLMPVLNHFVDGAVSDDGASDYGSTTDARGKTGSYNKDHDNGNNTKDSKSPEEEEEEKEDHGDDNGKHPNPTATTNAAVPTLLNLIGATARLGHALLEHPCRWSFCWELAGLEQQQQQDQRSSPGSETAWVIGTRGGAPGSEARKQAGSGPGVRPGGGGGGDVGGEAEQSGHEGQGGKEDQNRSGGGGREEEEEGKEEGKRVVSDGTGSRDGPDAAAAAAGKGVEQDASREDGSAPDGTGNKNANEPGKDDHERAGKEAREIVVLPGLVMVGDEKGTALPAPVLVTNPSRARVVL</sequence>
<comment type="caution">
    <text evidence="3">The sequence shown here is derived from an EMBL/GenBank/DDBJ whole genome shotgun (WGS) entry which is preliminary data.</text>
</comment>
<organism evidence="3 4">
    <name type="scientific">Remersonia thermophila</name>
    <dbReference type="NCBI Taxonomy" id="72144"/>
    <lineage>
        <taxon>Eukaryota</taxon>
        <taxon>Fungi</taxon>
        <taxon>Dikarya</taxon>
        <taxon>Ascomycota</taxon>
        <taxon>Pezizomycotina</taxon>
        <taxon>Sordariomycetes</taxon>
        <taxon>Sordariomycetidae</taxon>
        <taxon>Sordariales</taxon>
        <taxon>Sordariales incertae sedis</taxon>
        <taxon>Remersonia</taxon>
    </lineage>
</organism>
<feature type="compositionally biased region" description="Basic and acidic residues" evidence="1">
    <location>
        <begin position="479"/>
        <end position="492"/>
    </location>
</feature>
<feature type="compositionally biased region" description="Pro residues" evidence="1">
    <location>
        <begin position="290"/>
        <end position="299"/>
    </location>
</feature>
<proteinExistence type="predicted"/>
<feature type="compositionally biased region" description="Basic and acidic residues" evidence="1">
    <location>
        <begin position="534"/>
        <end position="543"/>
    </location>
</feature>
<feature type="transmembrane region" description="Helical" evidence="2">
    <location>
        <begin position="50"/>
        <end position="72"/>
    </location>
</feature>
<feature type="region of interest" description="Disordered" evidence="1">
    <location>
        <begin position="77"/>
        <end position="96"/>
    </location>
</feature>
<feature type="compositionally biased region" description="Basic and acidic residues" evidence="1">
    <location>
        <begin position="132"/>
        <end position="146"/>
    </location>
</feature>
<feature type="region of interest" description="Disordered" evidence="1">
    <location>
        <begin position="118"/>
        <end position="146"/>
    </location>
</feature>
<keyword evidence="2" id="KW-0472">Membrane</keyword>
<feature type="region of interest" description="Disordered" evidence="1">
    <location>
        <begin position="324"/>
        <end position="385"/>
    </location>
</feature>
<feature type="region of interest" description="Disordered" evidence="1">
    <location>
        <begin position="426"/>
        <end position="569"/>
    </location>
</feature>
<keyword evidence="2" id="KW-0812">Transmembrane</keyword>
<gene>
    <name evidence="3" type="ORF">VTJ83DRAFT_1822</name>
</gene>
<dbReference type="Proteomes" id="UP001600064">
    <property type="component" value="Unassembled WGS sequence"/>
</dbReference>
<feature type="region of interest" description="Disordered" evidence="1">
    <location>
        <begin position="275"/>
        <end position="300"/>
    </location>
</feature>
<reference evidence="3 4" key="1">
    <citation type="journal article" date="2024" name="Commun. Biol.">
        <title>Comparative genomic analysis of thermophilic fungi reveals convergent evolutionary adaptations and gene losses.</title>
        <authorList>
            <person name="Steindorff A.S."/>
            <person name="Aguilar-Pontes M.V."/>
            <person name="Robinson A.J."/>
            <person name="Andreopoulos B."/>
            <person name="LaButti K."/>
            <person name="Kuo A."/>
            <person name="Mondo S."/>
            <person name="Riley R."/>
            <person name="Otillar R."/>
            <person name="Haridas S."/>
            <person name="Lipzen A."/>
            <person name="Grimwood J."/>
            <person name="Schmutz J."/>
            <person name="Clum A."/>
            <person name="Reid I.D."/>
            <person name="Moisan M.C."/>
            <person name="Butler G."/>
            <person name="Nguyen T.T.M."/>
            <person name="Dewar K."/>
            <person name="Conant G."/>
            <person name="Drula E."/>
            <person name="Henrissat B."/>
            <person name="Hansel C."/>
            <person name="Singer S."/>
            <person name="Hutchinson M.I."/>
            <person name="de Vries R.P."/>
            <person name="Natvig D.O."/>
            <person name="Powell A.J."/>
            <person name="Tsang A."/>
            <person name="Grigoriev I.V."/>
        </authorList>
    </citation>
    <scope>NUCLEOTIDE SEQUENCE [LARGE SCALE GENOMIC DNA]</scope>
    <source>
        <strain evidence="3 4">ATCC 22073</strain>
    </source>
</reference>
<feature type="compositionally biased region" description="Basic and acidic residues" evidence="1">
    <location>
        <begin position="557"/>
        <end position="569"/>
    </location>
</feature>
<dbReference type="GeneID" id="98122668"/>
<keyword evidence="2" id="KW-1133">Transmembrane helix</keyword>
<evidence type="ECO:0000313" key="3">
    <source>
        <dbReference type="EMBL" id="KAL2269638.1"/>
    </source>
</evidence>
<protein>
    <submittedName>
        <fullName evidence="3">Uncharacterized protein</fullName>
    </submittedName>
</protein>
<evidence type="ECO:0000256" key="2">
    <source>
        <dbReference type="SAM" id="Phobius"/>
    </source>
</evidence>
<name>A0ABR4DGZ4_9PEZI</name>